<dbReference type="EMBL" id="FNTJ01000003">
    <property type="protein sequence ID" value="SED27694.1"/>
    <property type="molecule type" value="Genomic_DNA"/>
</dbReference>
<accession>A0A1H4ZDX5</accession>
<keyword evidence="2" id="KW-1185">Reference proteome</keyword>
<evidence type="ECO:0000313" key="2">
    <source>
        <dbReference type="Proteomes" id="UP000198982"/>
    </source>
</evidence>
<reference evidence="2" key="1">
    <citation type="submission" date="2016-10" db="EMBL/GenBank/DDBJ databases">
        <authorList>
            <person name="Varghese N."/>
            <person name="Submissions S."/>
        </authorList>
    </citation>
    <scope>NUCLEOTIDE SEQUENCE [LARGE SCALE GENOMIC DNA]</scope>
    <source>
        <strain evidence="2">DSM 9751</strain>
    </source>
</reference>
<protein>
    <submittedName>
        <fullName evidence="1">Uncharacterized protein</fullName>
    </submittedName>
</protein>
<sequence>MSTAFKLVIKLATPFVMSRPRTTLDSLLSAAVFREQGLMGADTIAHIPLEREDGIFKASCAFVSGGYSHTVVQRIMNLRGLADMTDEHFAPQSRGKVKRYLAVTTQRGPYKANMSSYAGIDAKTVVFFGKGDPERVVEMIRNNIPGLGRRANAGAGEILDVSWVKMPAERDCSWIMPNGTPARPLPLDVWNRISGHRKVPVAELTVQVPYWSGDLVPAVYPTDVSA</sequence>
<dbReference type="RefSeq" id="WP_092320624.1">
    <property type="nucleotide sequence ID" value="NZ_FNTJ01000003.1"/>
</dbReference>
<proteinExistence type="predicted"/>
<gene>
    <name evidence="1" type="ORF">SAMN05216178_6580</name>
</gene>
<dbReference type="AlphaFoldDB" id="A0A1H4ZDX5"/>
<organism evidence="1 2">
    <name type="scientific">Pseudomonas saponiphila</name>
    <dbReference type="NCBI Taxonomy" id="556534"/>
    <lineage>
        <taxon>Bacteria</taxon>
        <taxon>Pseudomonadati</taxon>
        <taxon>Pseudomonadota</taxon>
        <taxon>Gammaproteobacteria</taxon>
        <taxon>Pseudomonadales</taxon>
        <taxon>Pseudomonadaceae</taxon>
        <taxon>Pseudomonas</taxon>
    </lineage>
</organism>
<name>A0A1H4ZDX5_9PSED</name>
<evidence type="ECO:0000313" key="1">
    <source>
        <dbReference type="EMBL" id="SED27694.1"/>
    </source>
</evidence>
<dbReference type="Proteomes" id="UP000198982">
    <property type="component" value="Unassembled WGS sequence"/>
</dbReference>